<evidence type="ECO:0000313" key="6">
    <source>
        <dbReference type="EMBL" id="KAJ7624505.1"/>
    </source>
</evidence>
<dbReference type="Proteomes" id="UP001221142">
    <property type="component" value="Unassembled WGS sequence"/>
</dbReference>
<name>A0AAD7FJX9_9AGAR</name>
<reference evidence="6" key="1">
    <citation type="submission" date="2023-03" db="EMBL/GenBank/DDBJ databases">
        <title>Massive genome expansion in bonnet fungi (Mycena s.s.) driven by repeated elements and novel gene families across ecological guilds.</title>
        <authorList>
            <consortium name="Lawrence Berkeley National Laboratory"/>
            <person name="Harder C.B."/>
            <person name="Miyauchi S."/>
            <person name="Viragh M."/>
            <person name="Kuo A."/>
            <person name="Thoen E."/>
            <person name="Andreopoulos B."/>
            <person name="Lu D."/>
            <person name="Skrede I."/>
            <person name="Drula E."/>
            <person name="Henrissat B."/>
            <person name="Morin E."/>
            <person name="Kohler A."/>
            <person name="Barry K."/>
            <person name="LaButti K."/>
            <person name="Morin E."/>
            <person name="Salamov A."/>
            <person name="Lipzen A."/>
            <person name="Mereny Z."/>
            <person name="Hegedus B."/>
            <person name="Baldrian P."/>
            <person name="Stursova M."/>
            <person name="Weitz H."/>
            <person name="Taylor A."/>
            <person name="Grigoriev I.V."/>
            <person name="Nagy L.G."/>
            <person name="Martin F."/>
            <person name="Kauserud H."/>
        </authorList>
    </citation>
    <scope>NUCLEOTIDE SEQUENCE</scope>
    <source>
        <strain evidence="6">9284</strain>
    </source>
</reference>
<keyword evidence="3" id="KW-0862">Zinc</keyword>
<dbReference type="PANTHER" id="PTHR47570:SF1">
    <property type="entry name" value="ZINC ION BINDING PROTEIN"/>
    <property type="match status" value="1"/>
</dbReference>
<gene>
    <name evidence="6" type="ORF">FB45DRAFT_1060792</name>
</gene>
<evidence type="ECO:0000256" key="4">
    <source>
        <dbReference type="PROSITE-ProRule" id="PRU00134"/>
    </source>
</evidence>
<dbReference type="SUPFAM" id="SSF144232">
    <property type="entry name" value="HIT/MYND zinc finger-like"/>
    <property type="match status" value="1"/>
</dbReference>
<evidence type="ECO:0000259" key="5">
    <source>
        <dbReference type="PROSITE" id="PS50865"/>
    </source>
</evidence>
<dbReference type="InterPro" id="IPR002893">
    <property type="entry name" value="Znf_MYND"/>
</dbReference>
<dbReference type="AlphaFoldDB" id="A0AAD7FJX9"/>
<keyword evidence="7" id="KW-1185">Reference proteome</keyword>
<sequence length="469" mass="52410">MDTVIAQLAQLRQLDSGNPHMARVGRVAQASMQLGAKYRHIQQEWERIKDDPSLRLDLSEPHRCHSLFCQRNLEEPLQVCGGCQGVAYCSPECAKAGWSVHKLVCAGRKRDMENRPRFKAILEQFPWTSRGAFISCILVQFGLLGVDRIQVGYWAYNVKDGTIWADFNNHLAPWEPLILSEQRGWRLPEAQIPSLENLHLANAMCPRFPPAFEESWRSYYEWRGLPITSPAALLLHWPLAVYACLKALGIAPVHNCGFRRSLTVHYIGAEDELTFLRVFGELALLFPNTDLDIIMFGPSVSKAVESGITMDYTESARPLVFEYTSPASCGSGTIRIFLDGHSTIYLPSRGSAEQPDAIVALHAGLGTDSSWYPVIYQAAELSIPFAVTDYDEASIMAIRLDLMEQALTCAQPSKGSTRATEKEKALFDVFKRGLRDITVVDIQGAAARLRKADKRTTLLNDFMCPAVTM</sequence>
<evidence type="ECO:0000256" key="2">
    <source>
        <dbReference type="ARBA" id="ARBA00022771"/>
    </source>
</evidence>
<keyword evidence="1" id="KW-0479">Metal-binding</keyword>
<dbReference type="PROSITE" id="PS50865">
    <property type="entry name" value="ZF_MYND_2"/>
    <property type="match status" value="1"/>
</dbReference>
<dbReference type="Gene3D" id="6.10.140.2220">
    <property type="match status" value="1"/>
</dbReference>
<keyword evidence="2 4" id="KW-0863">Zinc-finger</keyword>
<feature type="domain" description="MYND-type" evidence="5">
    <location>
        <begin position="66"/>
        <end position="105"/>
    </location>
</feature>
<dbReference type="GO" id="GO:0008270">
    <property type="term" value="F:zinc ion binding"/>
    <property type="evidence" value="ECO:0007669"/>
    <property type="project" value="UniProtKB-KW"/>
</dbReference>
<dbReference type="PANTHER" id="PTHR47570">
    <property type="entry name" value="ZINC ION BINDING PROTEIN"/>
    <property type="match status" value="1"/>
</dbReference>
<organism evidence="6 7">
    <name type="scientific">Roridomyces roridus</name>
    <dbReference type="NCBI Taxonomy" id="1738132"/>
    <lineage>
        <taxon>Eukaryota</taxon>
        <taxon>Fungi</taxon>
        <taxon>Dikarya</taxon>
        <taxon>Basidiomycota</taxon>
        <taxon>Agaricomycotina</taxon>
        <taxon>Agaricomycetes</taxon>
        <taxon>Agaricomycetidae</taxon>
        <taxon>Agaricales</taxon>
        <taxon>Marasmiineae</taxon>
        <taxon>Mycenaceae</taxon>
        <taxon>Roridomyces</taxon>
    </lineage>
</organism>
<accession>A0AAD7FJX9</accession>
<dbReference type="Pfam" id="PF20179">
    <property type="entry name" value="MSS51_C"/>
    <property type="match status" value="1"/>
</dbReference>
<evidence type="ECO:0000256" key="3">
    <source>
        <dbReference type="ARBA" id="ARBA00022833"/>
    </source>
</evidence>
<protein>
    <recommendedName>
        <fullName evidence="5">MYND-type domain-containing protein</fullName>
    </recommendedName>
</protein>
<evidence type="ECO:0000313" key="7">
    <source>
        <dbReference type="Proteomes" id="UP001221142"/>
    </source>
</evidence>
<comment type="caution">
    <text evidence="6">The sequence shown here is derived from an EMBL/GenBank/DDBJ whole genome shotgun (WGS) entry which is preliminary data.</text>
</comment>
<proteinExistence type="predicted"/>
<evidence type="ECO:0000256" key="1">
    <source>
        <dbReference type="ARBA" id="ARBA00022723"/>
    </source>
</evidence>
<dbReference type="Pfam" id="PF01753">
    <property type="entry name" value="zf-MYND"/>
    <property type="match status" value="1"/>
</dbReference>
<dbReference type="EMBL" id="JARKIF010000013">
    <property type="protein sequence ID" value="KAJ7624505.1"/>
    <property type="molecule type" value="Genomic_DNA"/>
</dbReference>
<dbReference type="InterPro" id="IPR046824">
    <property type="entry name" value="Mss51-like_C"/>
</dbReference>